<dbReference type="OrthoDB" id="10511062at2759"/>
<organism evidence="2 3">
    <name type="scientific">Rhododendron simsii</name>
    <name type="common">Sims's rhododendron</name>
    <dbReference type="NCBI Taxonomy" id="118357"/>
    <lineage>
        <taxon>Eukaryota</taxon>
        <taxon>Viridiplantae</taxon>
        <taxon>Streptophyta</taxon>
        <taxon>Embryophyta</taxon>
        <taxon>Tracheophyta</taxon>
        <taxon>Spermatophyta</taxon>
        <taxon>Magnoliopsida</taxon>
        <taxon>eudicotyledons</taxon>
        <taxon>Gunneridae</taxon>
        <taxon>Pentapetalae</taxon>
        <taxon>asterids</taxon>
        <taxon>Ericales</taxon>
        <taxon>Ericaceae</taxon>
        <taxon>Ericoideae</taxon>
        <taxon>Rhodoreae</taxon>
        <taxon>Rhododendron</taxon>
    </lineage>
</organism>
<gene>
    <name evidence="2" type="ORF">RHSIM_Rhsim02G0155300</name>
</gene>
<sequence>MVNCSLVWEFFNNIYSYDENSECLFSWVRGFDIEVNLSILGSLVGLAPLDDSVHASANGAGVVEVTDDEPHRGHNLDPNFVNLRGQLAAIVATGRPLEEIVTHMETRQIAMQAKHRAFYHAANLRHNAAQLHEGEVGEFIRRCYLRFFFCLIVASNVNQGHDIITPQVHIADIRRVLAFNGEGTYLAGRARVAQVLLSYRASYSGFIDWRTHAADNPIVASSSTSHPEQGEERRSRMPPF</sequence>
<dbReference type="Proteomes" id="UP000626092">
    <property type="component" value="Unassembled WGS sequence"/>
</dbReference>
<evidence type="ECO:0000313" key="2">
    <source>
        <dbReference type="EMBL" id="KAF7151965.1"/>
    </source>
</evidence>
<reference evidence="2" key="1">
    <citation type="submission" date="2019-11" db="EMBL/GenBank/DDBJ databases">
        <authorList>
            <person name="Liu Y."/>
            <person name="Hou J."/>
            <person name="Li T.-Q."/>
            <person name="Guan C.-H."/>
            <person name="Wu X."/>
            <person name="Wu H.-Z."/>
            <person name="Ling F."/>
            <person name="Zhang R."/>
            <person name="Shi X.-G."/>
            <person name="Ren J.-P."/>
            <person name="Chen E.-F."/>
            <person name="Sun J.-M."/>
        </authorList>
    </citation>
    <scope>NUCLEOTIDE SEQUENCE</scope>
    <source>
        <strain evidence="2">Adult_tree_wgs_1</strain>
        <tissue evidence="2">Leaves</tissue>
    </source>
</reference>
<dbReference type="EMBL" id="WJXA01000002">
    <property type="protein sequence ID" value="KAF7151965.1"/>
    <property type="molecule type" value="Genomic_DNA"/>
</dbReference>
<evidence type="ECO:0000313" key="3">
    <source>
        <dbReference type="Proteomes" id="UP000626092"/>
    </source>
</evidence>
<keyword evidence="3" id="KW-1185">Reference proteome</keyword>
<comment type="caution">
    <text evidence="2">The sequence shown here is derived from an EMBL/GenBank/DDBJ whole genome shotgun (WGS) entry which is preliminary data.</text>
</comment>
<evidence type="ECO:0000256" key="1">
    <source>
        <dbReference type="SAM" id="MobiDB-lite"/>
    </source>
</evidence>
<dbReference type="AlphaFoldDB" id="A0A834LXM3"/>
<name>A0A834LXM3_RHOSS</name>
<protein>
    <submittedName>
        <fullName evidence="2">Uncharacterized protein</fullName>
    </submittedName>
</protein>
<proteinExistence type="predicted"/>
<accession>A0A834LXM3</accession>
<feature type="compositionally biased region" description="Basic and acidic residues" evidence="1">
    <location>
        <begin position="228"/>
        <end position="240"/>
    </location>
</feature>
<feature type="region of interest" description="Disordered" evidence="1">
    <location>
        <begin position="218"/>
        <end position="240"/>
    </location>
</feature>